<dbReference type="RefSeq" id="WP_155313490.1">
    <property type="nucleotide sequence ID" value="NZ_AP021879.1"/>
</dbReference>
<name>A0A5K8ALT5_9BACT</name>
<organism evidence="1 2">
    <name type="scientific">Desulfosarcina ovata subsp. ovata</name>
    <dbReference type="NCBI Taxonomy" id="2752305"/>
    <lineage>
        <taxon>Bacteria</taxon>
        <taxon>Pseudomonadati</taxon>
        <taxon>Thermodesulfobacteriota</taxon>
        <taxon>Desulfobacteria</taxon>
        <taxon>Desulfobacterales</taxon>
        <taxon>Desulfosarcinaceae</taxon>
        <taxon>Desulfosarcina</taxon>
    </lineage>
</organism>
<gene>
    <name evidence="1" type="ORF">DSCOOX_59700</name>
</gene>
<accession>A0A5K8ALT5</accession>
<keyword evidence="2" id="KW-1185">Reference proteome</keyword>
<dbReference type="EMBL" id="AP021879">
    <property type="protein sequence ID" value="BBO92790.1"/>
    <property type="molecule type" value="Genomic_DNA"/>
</dbReference>
<proteinExistence type="predicted"/>
<dbReference type="Proteomes" id="UP000422108">
    <property type="component" value="Chromosome"/>
</dbReference>
<dbReference type="AlphaFoldDB" id="A0A5K8ALT5"/>
<evidence type="ECO:0000313" key="2">
    <source>
        <dbReference type="Proteomes" id="UP000422108"/>
    </source>
</evidence>
<evidence type="ECO:0000313" key="1">
    <source>
        <dbReference type="EMBL" id="BBO92790.1"/>
    </source>
</evidence>
<evidence type="ECO:0008006" key="3">
    <source>
        <dbReference type="Google" id="ProtNLM"/>
    </source>
</evidence>
<reference evidence="1 2" key="1">
    <citation type="submission" date="2019-11" db="EMBL/GenBank/DDBJ databases">
        <title>Comparative genomics of hydrocarbon-degrading Desulfosarcina strains.</title>
        <authorList>
            <person name="Watanabe M."/>
            <person name="Kojima H."/>
            <person name="Fukui M."/>
        </authorList>
    </citation>
    <scope>NUCLEOTIDE SEQUENCE [LARGE SCALE GENOMIC DNA]</scope>
    <source>
        <strain evidence="2">oXyS1</strain>
    </source>
</reference>
<sequence>MDWIEIIQLRSHSHQDKAQALVAFKQLSLPKRIDQLKSARIFRNHTLASDLTIIITWHDEKQQGGKSPLGLQLAAAFSEFGQIYHTTWEYEFTLFDNEKTR</sequence>
<protein>
    <recommendedName>
        <fullName evidence="3">ABM domain-containing protein</fullName>
    </recommendedName>
</protein>